<evidence type="ECO:0000259" key="1">
    <source>
        <dbReference type="Pfam" id="PF00535"/>
    </source>
</evidence>
<dbReference type="EMBL" id="QRAO01000002">
    <property type="protein sequence ID" value="RDK87328.1"/>
    <property type="molecule type" value="Genomic_DNA"/>
</dbReference>
<dbReference type="InterPro" id="IPR001173">
    <property type="entry name" value="Glyco_trans_2-like"/>
</dbReference>
<accession>A0A370QG36</accession>
<evidence type="ECO:0000313" key="3">
    <source>
        <dbReference type="Proteomes" id="UP000255317"/>
    </source>
</evidence>
<dbReference type="SUPFAM" id="SSF53448">
    <property type="entry name" value="Nucleotide-diphospho-sugar transferases"/>
    <property type="match status" value="1"/>
</dbReference>
<dbReference type="Proteomes" id="UP000255317">
    <property type="component" value="Unassembled WGS sequence"/>
</dbReference>
<comment type="caution">
    <text evidence="2">The sequence shown here is derived from an EMBL/GenBank/DDBJ whole genome shotgun (WGS) entry which is preliminary data.</text>
</comment>
<dbReference type="GO" id="GO:0016758">
    <property type="term" value="F:hexosyltransferase activity"/>
    <property type="evidence" value="ECO:0007669"/>
    <property type="project" value="UniProtKB-ARBA"/>
</dbReference>
<reference evidence="2 3" key="1">
    <citation type="submission" date="2018-07" db="EMBL/GenBank/DDBJ databases">
        <title>Genomic Encyclopedia of Type Strains, Phase IV (KMG-IV): sequencing the most valuable type-strain genomes for metagenomic binning, comparative biology and taxonomic classification.</title>
        <authorList>
            <person name="Goeker M."/>
        </authorList>
    </citation>
    <scope>NUCLEOTIDE SEQUENCE [LARGE SCALE GENOMIC DNA]</scope>
    <source>
        <strain evidence="2 3">DSM 101478</strain>
    </source>
</reference>
<dbReference type="OrthoDB" id="199095at2"/>
<dbReference type="PANTHER" id="PTHR22916:SF3">
    <property type="entry name" value="UDP-GLCNAC:BETAGAL BETA-1,3-N-ACETYLGLUCOSAMINYLTRANSFERASE-LIKE PROTEIN 1"/>
    <property type="match status" value="1"/>
</dbReference>
<evidence type="ECO:0000313" key="2">
    <source>
        <dbReference type="EMBL" id="RDK87328.1"/>
    </source>
</evidence>
<dbReference type="PANTHER" id="PTHR22916">
    <property type="entry name" value="GLYCOSYLTRANSFERASE"/>
    <property type="match status" value="1"/>
</dbReference>
<dbReference type="RefSeq" id="WP_147278523.1">
    <property type="nucleotide sequence ID" value="NZ_QRAO01000002.1"/>
</dbReference>
<gene>
    <name evidence="2" type="ORF">C8D94_102515</name>
</gene>
<organism evidence="2 3">
    <name type="scientific">Marinirhabdus gelatinilytica</name>
    <dbReference type="NCBI Taxonomy" id="1703343"/>
    <lineage>
        <taxon>Bacteria</taxon>
        <taxon>Pseudomonadati</taxon>
        <taxon>Bacteroidota</taxon>
        <taxon>Flavobacteriia</taxon>
        <taxon>Flavobacteriales</taxon>
        <taxon>Flavobacteriaceae</taxon>
    </lineage>
</organism>
<protein>
    <submittedName>
        <fullName evidence="2">Glycosyltransferase involved in cell wall biosynthesis</fullName>
    </submittedName>
</protein>
<name>A0A370QG36_9FLAO</name>
<dbReference type="AlphaFoldDB" id="A0A370QG36"/>
<dbReference type="InterPro" id="IPR029044">
    <property type="entry name" value="Nucleotide-diphossugar_trans"/>
</dbReference>
<feature type="domain" description="Glycosyltransferase 2-like" evidence="1">
    <location>
        <begin position="36"/>
        <end position="174"/>
    </location>
</feature>
<keyword evidence="2" id="KW-0808">Transferase</keyword>
<keyword evidence="3" id="KW-1185">Reference proteome</keyword>
<proteinExistence type="predicted"/>
<dbReference type="Pfam" id="PF00535">
    <property type="entry name" value="Glycos_transf_2"/>
    <property type="match status" value="1"/>
</dbReference>
<sequence length="328" mass="38506">MKSIWTEMDFTAFKKKYQKKQVRCFPNSVTPNPLVSVCLQTYQHEVFIEECIESVLAQETNFEYEIIIGEDASKDRTREICKEYAQKYPDKIRLLLHEADNKISIDGRVTGRFNFLYKIYASRGKYIAHIDGDDVWKDKYKLQKQVDFLEQNPDYIMSFHDTSVIDENGIVLESNLLDYKKSTFYPVDIIPGLLIPTSSIVFRNCIDSFEKEFVGIMNADTLLLSKLANYGNAYYHSDIKNNYYRHHGGGLWSKVPSLQKKRSSLKTFLALKKLSKKKYYTQLNRKIASLHLELMRLSPKFSGTLKHTVLLLKFLFFYTLNRFFKIYL</sequence>
<dbReference type="Gene3D" id="3.90.550.10">
    <property type="entry name" value="Spore Coat Polysaccharide Biosynthesis Protein SpsA, Chain A"/>
    <property type="match status" value="1"/>
</dbReference>